<name>A0A6N4SLE6_TALPI</name>
<protein>
    <submittedName>
        <fullName evidence="3">NADP-dependent dehydrogenase</fullName>
    </submittedName>
</protein>
<dbReference type="Proteomes" id="UP000053095">
    <property type="component" value="Unassembled WGS sequence"/>
</dbReference>
<dbReference type="CDD" id="cd05233">
    <property type="entry name" value="SDR_c"/>
    <property type="match status" value="1"/>
</dbReference>
<dbReference type="PANTHER" id="PTHR43669:SF3">
    <property type="entry name" value="ALCOHOL DEHYDROGENASE, PUTATIVE (AFU_ORTHOLOGUE AFUA_3G03445)-RELATED"/>
    <property type="match status" value="1"/>
</dbReference>
<dbReference type="PANTHER" id="PTHR43669">
    <property type="entry name" value="5-KETO-D-GLUCONATE 5-REDUCTASE"/>
    <property type="match status" value="1"/>
</dbReference>
<reference evidence="4" key="1">
    <citation type="journal article" date="2015" name="Genome Announc.">
        <title>Draft genome sequence of Talaromyces cellulolyticus strain Y-94, a source of lignocellulosic biomass-degrading enzymes.</title>
        <authorList>
            <person name="Fujii T."/>
            <person name="Koike H."/>
            <person name="Sawayama S."/>
            <person name="Yano S."/>
            <person name="Inoue H."/>
        </authorList>
    </citation>
    <scope>NUCLEOTIDE SEQUENCE [LARGE SCALE GENOMIC DNA]</scope>
    <source>
        <strain evidence="4">Y-94</strain>
    </source>
</reference>
<dbReference type="SUPFAM" id="SSF51735">
    <property type="entry name" value="NAD(P)-binding Rossmann-fold domains"/>
    <property type="match status" value="1"/>
</dbReference>
<evidence type="ECO:0000256" key="1">
    <source>
        <dbReference type="ARBA" id="ARBA00006484"/>
    </source>
</evidence>
<dbReference type="Gene3D" id="3.40.50.720">
    <property type="entry name" value="NAD(P)-binding Rossmann-like Domain"/>
    <property type="match status" value="1"/>
</dbReference>
<comment type="caution">
    <text evidence="3">The sequence shown here is derived from an EMBL/GenBank/DDBJ whole genome shotgun (WGS) entry which is preliminary data.</text>
</comment>
<keyword evidence="4" id="KW-1185">Reference proteome</keyword>
<sequence length="308" mass="34041">MALSSVESLSAGFFFTNTVHRAPYSEISPLRPELSQTGKTVLITGGHTGIGFAIARAFAQASAARVILVGRRSSVIASAASRLRIEFPAIQAVGRMCDVSDLASVDTLWQSFAKEDIFVDVVVLNAAKLSTQPILEVGRDAVWDEYLLNTRAPLDFTERLYKQPNSKGRKMALVYLSSMAIHDTRLTGNQPSYGASKSAGTMLLQRIAKDISPENLQIISYHPGGVYTELAERAGISRDEYEWDNEDLPGQYAVWAASDEAKFLHGRFVWAKWDVTELREGVLRKRIDNDAEFLRVGVIGLQTESKRI</sequence>
<dbReference type="InterPro" id="IPR036291">
    <property type="entry name" value="NAD(P)-bd_dom_sf"/>
</dbReference>
<dbReference type="GO" id="GO:0016491">
    <property type="term" value="F:oxidoreductase activity"/>
    <property type="evidence" value="ECO:0007669"/>
    <property type="project" value="UniProtKB-KW"/>
</dbReference>
<gene>
    <name evidence="3" type="ORF">TCE0_039r12973</name>
</gene>
<dbReference type="EMBL" id="DF933835">
    <property type="protein sequence ID" value="GAM40544.1"/>
    <property type="molecule type" value="Genomic_DNA"/>
</dbReference>
<keyword evidence="2" id="KW-0560">Oxidoreductase</keyword>
<dbReference type="InterPro" id="IPR002347">
    <property type="entry name" value="SDR_fam"/>
</dbReference>
<dbReference type="PRINTS" id="PR00081">
    <property type="entry name" value="GDHRDH"/>
</dbReference>
<dbReference type="AlphaFoldDB" id="A0A6N4SLE6"/>
<dbReference type="Pfam" id="PF00106">
    <property type="entry name" value="adh_short"/>
    <property type="match status" value="1"/>
</dbReference>
<comment type="similarity">
    <text evidence="1">Belongs to the short-chain dehydrogenases/reductases (SDR) family.</text>
</comment>
<evidence type="ECO:0000313" key="3">
    <source>
        <dbReference type="EMBL" id="GAM40544.1"/>
    </source>
</evidence>
<evidence type="ECO:0000313" key="4">
    <source>
        <dbReference type="Proteomes" id="UP000053095"/>
    </source>
</evidence>
<evidence type="ECO:0000256" key="2">
    <source>
        <dbReference type="ARBA" id="ARBA00023002"/>
    </source>
</evidence>
<proteinExistence type="inferred from homology"/>
<organism evidence="3 4">
    <name type="scientific">Talaromyces pinophilus</name>
    <name type="common">Penicillium pinophilum</name>
    <dbReference type="NCBI Taxonomy" id="128442"/>
    <lineage>
        <taxon>Eukaryota</taxon>
        <taxon>Fungi</taxon>
        <taxon>Dikarya</taxon>
        <taxon>Ascomycota</taxon>
        <taxon>Pezizomycotina</taxon>
        <taxon>Eurotiomycetes</taxon>
        <taxon>Eurotiomycetidae</taxon>
        <taxon>Eurotiales</taxon>
        <taxon>Trichocomaceae</taxon>
        <taxon>Talaromyces</taxon>
        <taxon>Talaromyces sect. Talaromyces</taxon>
    </lineage>
</organism>
<accession>A0A6N4SLE6</accession>